<dbReference type="PANTHER" id="PTHR12128">
    <property type="entry name" value="DIHYDRODIPICOLINATE SYNTHASE"/>
    <property type="match status" value="1"/>
</dbReference>
<evidence type="ECO:0000256" key="1">
    <source>
        <dbReference type="ARBA" id="ARBA00023239"/>
    </source>
</evidence>
<dbReference type="SUPFAM" id="SSF51569">
    <property type="entry name" value="Aldolase"/>
    <property type="match status" value="1"/>
</dbReference>
<keyword evidence="6" id="KW-1185">Reference proteome</keyword>
<dbReference type="CDD" id="cd00408">
    <property type="entry name" value="DHDPS-like"/>
    <property type="match status" value="1"/>
</dbReference>
<proteinExistence type="predicted"/>
<accession>A0ABD5RCM0</accession>
<dbReference type="Pfam" id="PF00701">
    <property type="entry name" value="DHDPS"/>
    <property type="match status" value="1"/>
</dbReference>
<keyword evidence="1" id="KW-0456">Lyase</keyword>
<feature type="binding site" evidence="4">
    <location>
        <position position="201"/>
    </location>
    <ligand>
        <name>pyruvate</name>
        <dbReference type="ChEBI" id="CHEBI:15361"/>
    </ligand>
</feature>
<dbReference type="PRINTS" id="PR00146">
    <property type="entry name" value="DHPICSNTHASE"/>
</dbReference>
<dbReference type="PROSITE" id="PS00666">
    <property type="entry name" value="DHDPS_2"/>
    <property type="match status" value="1"/>
</dbReference>
<dbReference type="InterPro" id="IPR020625">
    <property type="entry name" value="Schiff_base-form_aldolases_AS"/>
</dbReference>
<evidence type="ECO:0000313" key="5">
    <source>
        <dbReference type="EMBL" id="MFC5367733.1"/>
    </source>
</evidence>
<dbReference type="InterPro" id="IPR013785">
    <property type="entry name" value="Aldolase_TIM"/>
</dbReference>
<dbReference type="GO" id="GO:0044281">
    <property type="term" value="P:small molecule metabolic process"/>
    <property type="evidence" value="ECO:0007669"/>
    <property type="project" value="UniProtKB-ARBA"/>
</dbReference>
<organism evidence="5 6">
    <name type="scientific">Salinirubrum litoreum</name>
    <dbReference type="NCBI Taxonomy" id="1126234"/>
    <lineage>
        <taxon>Archaea</taxon>
        <taxon>Methanobacteriati</taxon>
        <taxon>Methanobacteriota</taxon>
        <taxon>Stenosarchaea group</taxon>
        <taxon>Halobacteria</taxon>
        <taxon>Halobacteriales</taxon>
        <taxon>Haloferacaceae</taxon>
        <taxon>Salinirubrum</taxon>
    </lineage>
</organism>
<protein>
    <submittedName>
        <fullName evidence="5">Dihydrodipicolinate synthase family protein</fullName>
    </submittedName>
</protein>
<dbReference type="InterPro" id="IPR002220">
    <property type="entry name" value="DapA-like"/>
</dbReference>
<comment type="caution">
    <text evidence="5">The sequence shown here is derived from an EMBL/GenBank/DDBJ whole genome shotgun (WGS) entry which is preliminary data.</text>
</comment>
<dbReference type="PIRSF" id="PIRSF001365">
    <property type="entry name" value="DHDPS"/>
    <property type="match status" value="1"/>
</dbReference>
<dbReference type="EMBL" id="JBHSKX010000002">
    <property type="protein sequence ID" value="MFC5367733.1"/>
    <property type="molecule type" value="Genomic_DNA"/>
</dbReference>
<dbReference type="GO" id="GO:0008675">
    <property type="term" value="F:2-dehydro-3-deoxy-phosphogluconate aldolase activity"/>
    <property type="evidence" value="ECO:0007669"/>
    <property type="project" value="UniProtKB-ARBA"/>
</dbReference>
<keyword evidence="2" id="KW-0704">Schiff base</keyword>
<dbReference type="PANTHER" id="PTHR12128:SF66">
    <property type="entry name" value="4-HYDROXY-2-OXOGLUTARATE ALDOLASE, MITOCHONDRIAL"/>
    <property type="match status" value="1"/>
</dbReference>
<evidence type="ECO:0000256" key="4">
    <source>
        <dbReference type="PIRSR" id="PIRSR001365-2"/>
    </source>
</evidence>
<evidence type="ECO:0000256" key="3">
    <source>
        <dbReference type="PIRSR" id="PIRSR001365-1"/>
    </source>
</evidence>
<sequence length="291" mass="31065">MHGIGPPLATPFTREGDLDTDRLRRLVEWVESRGVDFLVPCGSNGETELMTADERARVIEVVAEEASVPVLAGTGSPGLRETLAATDRAASAGADGALVVTPFYYGHDDETLEAYYRDVADASDLPVYLYSVPVYTDVALDPVVVGRLAEHPNVAGMKDTTSDLATFQRKRVLTEDADFDLFVGTAGVLAHALDAGADGGVLALANVAPSACAEMLARHRAGDHDAARRLNRRLLDLNRTITAEYGVPGLKAAMRFLDAPVGYSRRPHHEVGDDAREAVEAQVSAVADLLD</sequence>
<dbReference type="RefSeq" id="WP_227229979.1">
    <property type="nucleotide sequence ID" value="NZ_JAJCVJ010000002.1"/>
</dbReference>
<reference evidence="5 6" key="1">
    <citation type="journal article" date="2019" name="Int. J. Syst. Evol. Microbiol.">
        <title>The Global Catalogue of Microorganisms (GCM) 10K type strain sequencing project: providing services to taxonomists for standard genome sequencing and annotation.</title>
        <authorList>
            <consortium name="The Broad Institute Genomics Platform"/>
            <consortium name="The Broad Institute Genome Sequencing Center for Infectious Disease"/>
            <person name="Wu L."/>
            <person name="Ma J."/>
        </authorList>
    </citation>
    <scope>NUCLEOTIDE SEQUENCE [LARGE SCALE GENOMIC DNA]</scope>
    <source>
        <strain evidence="5 6">CGMCC 1.12237</strain>
    </source>
</reference>
<feature type="active site" description="Proton donor/acceptor" evidence="3">
    <location>
        <position position="130"/>
    </location>
</feature>
<evidence type="ECO:0000256" key="2">
    <source>
        <dbReference type="ARBA" id="ARBA00023270"/>
    </source>
</evidence>
<evidence type="ECO:0000313" key="6">
    <source>
        <dbReference type="Proteomes" id="UP001596201"/>
    </source>
</evidence>
<gene>
    <name evidence="5" type="ORF">ACFPJ5_12390</name>
</gene>
<dbReference type="AlphaFoldDB" id="A0ABD5RCM0"/>
<dbReference type="Gene3D" id="3.20.20.70">
    <property type="entry name" value="Aldolase class I"/>
    <property type="match status" value="1"/>
</dbReference>
<name>A0ABD5RCM0_9EURY</name>
<dbReference type="SMART" id="SM01130">
    <property type="entry name" value="DHDPS"/>
    <property type="match status" value="1"/>
</dbReference>
<feature type="active site" description="Schiff-base intermediate with substrate" evidence="3">
    <location>
        <position position="158"/>
    </location>
</feature>
<dbReference type="Proteomes" id="UP001596201">
    <property type="component" value="Unassembled WGS sequence"/>
</dbReference>